<dbReference type="PANTHER" id="PTHR12126:SF11">
    <property type="entry name" value="NADH DEHYDROGENASE [UBIQUINONE] 1 ALPHA SUBCOMPLEX SUBUNIT 9, MITOCHONDRIAL"/>
    <property type="match status" value="1"/>
</dbReference>
<dbReference type="InterPro" id="IPR025695">
    <property type="entry name" value="DoxX-like"/>
</dbReference>
<dbReference type="Gene3D" id="3.40.50.720">
    <property type="entry name" value="NAD(P)-binding Rossmann-like Domain"/>
    <property type="match status" value="1"/>
</dbReference>
<reference evidence="2" key="2">
    <citation type="submission" date="2020-09" db="EMBL/GenBank/DDBJ databases">
        <authorList>
            <person name="Sun Q."/>
            <person name="Kim S."/>
        </authorList>
    </citation>
    <scope>NUCLEOTIDE SEQUENCE</scope>
    <source>
        <strain evidence="2">KCTC 23310</strain>
    </source>
</reference>
<dbReference type="EMBL" id="BMYJ01000001">
    <property type="protein sequence ID" value="GHC44563.1"/>
    <property type="molecule type" value="Genomic_DNA"/>
</dbReference>
<comment type="caution">
    <text evidence="2">The sequence shown here is derived from an EMBL/GenBank/DDBJ whole genome shotgun (WGS) entry which is preliminary data.</text>
</comment>
<keyword evidence="3" id="KW-1185">Reference proteome</keyword>
<evidence type="ECO:0008006" key="4">
    <source>
        <dbReference type="Google" id="ProtNLM"/>
    </source>
</evidence>
<dbReference type="GO" id="GO:0044877">
    <property type="term" value="F:protein-containing complex binding"/>
    <property type="evidence" value="ECO:0007669"/>
    <property type="project" value="TreeGrafter"/>
</dbReference>
<proteinExistence type="predicted"/>
<keyword evidence="1" id="KW-0812">Transmembrane</keyword>
<dbReference type="AlphaFoldDB" id="A0A918TE13"/>
<evidence type="ECO:0000256" key="1">
    <source>
        <dbReference type="SAM" id="Phobius"/>
    </source>
</evidence>
<protein>
    <recommendedName>
        <fullName evidence="4">SDR family oxidoreductase</fullName>
    </recommendedName>
</protein>
<dbReference type="InterPro" id="IPR036291">
    <property type="entry name" value="NAD(P)-bd_dom_sf"/>
</dbReference>
<dbReference type="InterPro" id="IPR051207">
    <property type="entry name" value="ComplexI_NDUFA9_subunit"/>
</dbReference>
<keyword evidence="1" id="KW-1133">Transmembrane helix</keyword>
<feature type="transmembrane region" description="Helical" evidence="1">
    <location>
        <begin position="338"/>
        <end position="359"/>
    </location>
</feature>
<accession>A0A918TE13</accession>
<dbReference type="SUPFAM" id="SSF51735">
    <property type="entry name" value="NAD(P)-binding Rossmann-fold domains"/>
    <property type="match status" value="1"/>
</dbReference>
<evidence type="ECO:0000313" key="3">
    <source>
        <dbReference type="Proteomes" id="UP000638981"/>
    </source>
</evidence>
<dbReference type="Proteomes" id="UP000638981">
    <property type="component" value="Unassembled WGS sequence"/>
</dbReference>
<dbReference type="Pfam" id="PF13781">
    <property type="entry name" value="DoxX_3"/>
    <property type="match status" value="1"/>
</dbReference>
<evidence type="ECO:0000313" key="2">
    <source>
        <dbReference type="EMBL" id="GHC44563.1"/>
    </source>
</evidence>
<dbReference type="RefSeq" id="WP_189409607.1">
    <property type="nucleotide sequence ID" value="NZ_BMYJ01000001.1"/>
</dbReference>
<name>A0A918TE13_9RHOB</name>
<organism evidence="2 3">
    <name type="scientific">Neogemmobacter tilapiae</name>
    <dbReference type="NCBI Taxonomy" id="875041"/>
    <lineage>
        <taxon>Bacteria</taxon>
        <taxon>Pseudomonadati</taxon>
        <taxon>Pseudomonadota</taxon>
        <taxon>Alphaproteobacteria</taxon>
        <taxon>Rhodobacterales</taxon>
        <taxon>Paracoccaceae</taxon>
        <taxon>Neogemmobacter</taxon>
    </lineage>
</organism>
<feature type="transmembrane region" description="Helical" evidence="1">
    <location>
        <begin position="395"/>
        <end position="413"/>
    </location>
</feature>
<gene>
    <name evidence="2" type="ORF">GCM10007315_02230</name>
</gene>
<feature type="transmembrane region" description="Helical" evidence="1">
    <location>
        <begin position="307"/>
        <end position="332"/>
    </location>
</feature>
<feature type="transmembrane region" description="Helical" evidence="1">
    <location>
        <begin position="366"/>
        <end position="389"/>
    </location>
</feature>
<dbReference type="PANTHER" id="PTHR12126">
    <property type="entry name" value="NADH-UBIQUINONE OXIDOREDUCTASE 39 KDA SUBUNIT-RELATED"/>
    <property type="match status" value="1"/>
</dbReference>
<sequence length="416" mass="44193">MRKVLILGADGFIGRTLAFVLREKGFHVLAHGRHVGALAGFGFEALSADLNDTQCHDPAFWAKRMGDADLVIATGLLTGSEASFRAVHELAPKAALAACQGRAVLISAVGIEADTAFARWRRVSEQAAQEAGATVLRAGLVLGDTSYGGSSMLRALAALPLATAHVGNGQQKLNPIHADDLAQVLGECLEAPPGVGPWEVGGPEEVTQKDLIALIRQWLGLRPVRGIGLPLPLARFMGRVGDVLRLGPLSATSVAQLEKGLLADPTPLLAHIRHRPAAVSQFLFRRPPGTQDLWHARLYLQKPLVRLTLALLWLISGLQGLFTPGSAFLPLLPLPETLGLILARAGGLVDLALAAALLGNWRPVPVALAQLIMVAGYTLGLSILAPTLWLDPFGALLKNLPILTLILVHLSLIRER</sequence>
<keyword evidence="1" id="KW-0472">Membrane</keyword>
<reference evidence="2" key="1">
    <citation type="journal article" date="2014" name="Int. J. Syst. Evol. Microbiol.">
        <title>Complete genome sequence of Corynebacterium casei LMG S-19264T (=DSM 44701T), isolated from a smear-ripened cheese.</title>
        <authorList>
            <consortium name="US DOE Joint Genome Institute (JGI-PGF)"/>
            <person name="Walter F."/>
            <person name="Albersmeier A."/>
            <person name="Kalinowski J."/>
            <person name="Ruckert C."/>
        </authorList>
    </citation>
    <scope>NUCLEOTIDE SEQUENCE</scope>
    <source>
        <strain evidence="2">KCTC 23310</strain>
    </source>
</reference>